<accession>A0ABR8RW77</accession>
<sequence>MRAWSVFAAELQKLSALPAVWTGAAVAVLGAGALTLLNAVGVRDALLAGRPEDSGYGSAFDTAFASMPIGTVGAVVIGVVAMSSEFTANSPDAGGGRQIGTTLVAVPRRVGVLVAKAAAVVLLVLATAAVAIPASVTLAEAIIGDAATSTVPADEAVRRCLGAALYWTLTALLALAVTVFTRSGVVPLLVLVVNSSLVSVSLLLTMLTPVAHWLPDMAGRRLFGDVDTVAGGLAAGPGALVMTGWALALLVVAGAVFSRRDA</sequence>
<keyword evidence="1" id="KW-0812">Transmembrane</keyword>
<keyword evidence="1" id="KW-0472">Membrane</keyword>
<protein>
    <submittedName>
        <fullName evidence="2">ABC transporter permease</fullName>
    </submittedName>
</protein>
<keyword evidence="3" id="KW-1185">Reference proteome</keyword>
<reference evidence="2 3" key="1">
    <citation type="submission" date="2020-08" db="EMBL/GenBank/DDBJ databases">
        <title>A Genomic Blueprint of the Chicken Gut Microbiome.</title>
        <authorList>
            <person name="Gilroy R."/>
            <person name="Ravi A."/>
            <person name="Getino M."/>
            <person name="Pursley I."/>
            <person name="Horton D.L."/>
            <person name="Alikhan N.-F."/>
            <person name="Baker D."/>
            <person name="Gharbi K."/>
            <person name="Hall N."/>
            <person name="Watson M."/>
            <person name="Adriaenssens E.M."/>
            <person name="Foster-Nyarko E."/>
            <person name="Jarju S."/>
            <person name="Secka A."/>
            <person name="Antonio M."/>
            <person name="Oren A."/>
            <person name="Chaudhuri R."/>
            <person name="La Ragione R.M."/>
            <person name="Hildebrand F."/>
            <person name="Pallen M.J."/>
        </authorList>
    </citation>
    <scope>NUCLEOTIDE SEQUENCE [LARGE SCALE GENOMIC DNA]</scope>
    <source>
        <strain evidence="2 3">Sa4CUA1</strain>
    </source>
</reference>
<proteinExistence type="predicted"/>
<evidence type="ECO:0000256" key="1">
    <source>
        <dbReference type="SAM" id="Phobius"/>
    </source>
</evidence>
<dbReference type="Proteomes" id="UP000641803">
    <property type="component" value="Unassembled WGS sequence"/>
</dbReference>
<feature type="transmembrane region" description="Helical" evidence="1">
    <location>
        <begin position="234"/>
        <end position="257"/>
    </location>
</feature>
<name>A0ABR8RW77_9CELL</name>
<keyword evidence="1" id="KW-1133">Transmembrane helix</keyword>
<feature type="transmembrane region" description="Helical" evidence="1">
    <location>
        <begin position="117"/>
        <end position="143"/>
    </location>
</feature>
<feature type="transmembrane region" description="Helical" evidence="1">
    <location>
        <begin position="163"/>
        <end position="181"/>
    </location>
</feature>
<feature type="transmembrane region" description="Helical" evidence="1">
    <location>
        <begin position="20"/>
        <end position="40"/>
    </location>
</feature>
<organism evidence="2 3">
    <name type="scientific">Oerskovia rustica</name>
    <dbReference type="NCBI Taxonomy" id="2762237"/>
    <lineage>
        <taxon>Bacteria</taxon>
        <taxon>Bacillati</taxon>
        <taxon>Actinomycetota</taxon>
        <taxon>Actinomycetes</taxon>
        <taxon>Micrococcales</taxon>
        <taxon>Cellulomonadaceae</taxon>
        <taxon>Oerskovia</taxon>
    </lineage>
</organism>
<gene>
    <name evidence="2" type="ORF">H9652_16635</name>
</gene>
<feature type="transmembrane region" description="Helical" evidence="1">
    <location>
        <begin position="188"/>
        <end position="214"/>
    </location>
</feature>
<comment type="caution">
    <text evidence="2">The sequence shown here is derived from an EMBL/GenBank/DDBJ whole genome shotgun (WGS) entry which is preliminary data.</text>
</comment>
<dbReference type="EMBL" id="JACSQQ010000037">
    <property type="protein sequence ID" value="MBD7952031.1"/>
    <property type="molecule type" value="Genomic_DNA"/>
</dbReference>
<evidence type="ECO:0000313" key="3">
    <source>
        <dbReference type="Proteomes" id="UP000641803"/>
    </source>
</evidence>
<evidence type="ECO:0000313" key="2">
    <source>
        <dbReference type="EMBL" id="MBD7952031.1"/>
    </source>
</evidence>